<dbReference type="CDD" id="cd00096">
    <property type="entry name" value="Ig"/>
    <property type="match status" value="2"/>
</dbReference>
<feature type="compositionally biased region" description="Polar residues" evidence="8">
    <location>
        <begin position="1409"/>
        <end position="1427"/>
    </location>
</feature>
<feature type="compositionally biased region" description="Basic and acidic residues" evidence="8">
    <location>
        <begin position="1122"/>
        <end position="1135"/>
    </location>
</feature>
<dbReference type="SMART" id="SM00409">
    <property type="entry name" value="IG"/>
    <property type="match status" value="5"/>
</dbReference>
<dbReference type="FunFam" id="2.60.40.10:FF:000323">
    <property type="entry name" value="Immunoglobulin superfamily member 9B"/>
    <property type="match status" value="1"/>
</dbReference>
<dbReference type="OrthoDB" id="6234674at2759"/>
<dbReference type="CDD" id="cd00063">
    <property type="entry name" value="FN3"/>
    <property type="match status" value="2"/>
</dbReference>
<feature type="region of interest" description="Disordered" evidence="8">
    <location>
        <begin position="757"/>
        <end position="836"/>
    </location>
</feature>
<dbReference type="SMART" id="SM00060">
    <property type="entry name" value="FN3"/>
    <property type="match status" value="2"/>
</dbReference>
<dbReference type="SUPFAM" id="SSF49265">
    <property type="entry name" value="Fibronectin type III"/>
    <property type="match status" value="1"/>
</dbReference>
<comment type="subcellular location">
    <subcellularLocation>
        <location evidence="1">Cell membrane</location>
    </subcellularLocation>
</comment>
<evidence type="ECO:0000256" key="4">
    <source>
        <dbReference type="ARBA" id="ARBA00023136"/>
    </source>
</evidence>
<keyword evidence="9" id="KW-0812">Transmembrane</keyword>
<feature type="region of interest" description="Disordered" evidence="8">
    <location>
        <begin position="864"/>
        <end position="886"/>
    </location>
</feature>
<dbReference type="EMBL" id="JABFDY010000011">
    <property type="protein sequence ID" value="KAF7700793.1"/>
    <property type="molecule type" value="Genomic_DNA"/>
</dbReference>
<accession>A0A8T0B5V8</accession>
<feature type="region of interest" description="Disordered" evidence="8">
    <location>
        <begin position="1263"/>
        <end position="1303"/>
    </location>
</feature>
<evidence type="ECO:0000256" key="3">
    <source>
        <dbReference type="ARBA" id="ARBA00022737"/>
    </source>
</evidence>
<feature type="compositionally biased region" description="Low complexity" evidence="8">
    <location>
        <begin position="784"/>
        <end position="802"/>
    </location>
</feature>
<sequence length="1560" mass="172816">MSAMTLKQLPVQGVIITAAAILCFFGEVGGELSTLRVKQGGSALLNCPFSLPARVFSAPLHVVEWVRQDYDIPILIKFGAHAPRVHPRYEGRVSLGEGMALRVKDLVVEDEGWYECRILLLDNSSKETRNGSWTLLSVTAPPVFIETPPSITEALVSRSITLKCVAHGNPPPTIQWYKDGVVLNQTSDVTVLNGSLTFSSVSRETAGRYQCQASNSDGNEIHTMQLRVKGPPVILIPPTDTILNMSHNALLRCQAEADPPNMTYVWMRDGENIYHIESLKSRVKVMVDGTLLISSLIPVDSGKYVCMPTNGLPTSPTASATLTVRHPAQVTHMPEQIFLPTGLRGVISCPLLSEPPLLRVDWTKNGKALDLNAYPGWILTTDGSIVITTANDDALGVYTCTPYNSYGTMGQSERTSVVLQDPPSITLAPNKEYRAEVGRTLMIPCQAQGEPQLTITWTKLSPSVSRPLYSVSGNGSLLLQSLSKEHYGEWECSVRNRVSTITTTTTITVLGTSPHAVSSVSVEVGVNQANVSWTPGFDGGYAQTFTVWLKCVCADEEQQEWRSAPGPSSSTSVLVSDLLPSTEYQFSVMAHNKLGSGPFSEIAAAETMDALPIKPDPPTLLFFNQSSEGVYLRWDASSHQQLPIDSFVLQSRLEEGEWLTLEEDIDGNKSEILVQGLQKYCNYELRLLSRRGEQLSIPSHSINVSTLVINMHSPSSLLPGAEPQPLWAGVVIGMGVLCLLLLAVLVTVCLIGRKRSRRHRKMMQDHASSRKPDSAPGSPDSVLKQKLLPLRPLSSSSSSSDHSSLEKSNRSDCPDQKQHQLPRTQPPLQGSVPENHLHRSSTVELIHRGPDGRFMHEPYEELSTSDFASSKHERARQSFSHSSERAYDAKLRKTQSLCSHRSERKHPPFVLSVDMPSCGLDISPSGRAQTLPRYGCYSVTLGQEISNRSSLSSETSCSVLYPPSDNCQTLKRAGTHSTANTLVLQMEHEKEQGNLNHCLRLAQEREELERELRKYTLGQNFESKTGGSLRAERKRDIEDNDETAWKGSEMGFLHVSQLSNRGQCLSNNTISPRVRASSCIPWEAGYIMSPSNLVHAQNCHERAFECLNDSHLNQMSNHRRSKSLERGEHQRSRVKDQRRRRTMTEGAPVNFDNKPLDPTLERSHYSVESRLNNPGAYGCSQQHIFPRMSHLGETQRGRKAEKSRGQVSCATDYVEMCVDEPEVQAPSPLTRSMQQSMDSQKRSIYQLQMETEKHSGYKTIQRGMRRDLGRMSSGSSRTLPSKHRQSPALKNGLNGGSQGIIHHKSAPSLEDNMYSEQFLPPDAWIDSLNMQQNSPPSNGDENRTVSQETKPCTPPDIQLRDSHNQQASHTASIPDQDCQRHSPPSMPLENSSWPPMHCYSPEPEGSCRSYASHSSGRGSLDQPSSRQSLSFSPPLNSSLEIPEESYRDEPGQPSLQDCSRRDSVDENYEWDSNYISMNSNDLKTSISSVNLQGEILSKGSQRSAINDSRQSSKQEKRGLYRLVSILPPSCEESLLELEIQHGSMCYPDKVPVPDADAVLF</sequence>
<feature type="domain" description="Ig-like" evidence="10">
    <location>
        <begin position="423"/>
        <end position="508"/>
    </location>
</feature>
<dbReference type="InterPro" id="IPR013106">
    <property type="entry name" value="Ig_V-set"/>
</dbReference>
<organism evidence="12 13">
    <name type="scientific">Silurus meridionalis</name>
    <name type="common">Southern catfish</name>
    <name type="synonym">Silurus soldatovi meridionalis</name>
    <dbReference type="NCBI Taxonomy" id="175797"/>
    <lineage>
        <taxon>Eukaryota</taxon>
        <taxon>Metazoa</taxon>
        <taxon>Chordata</taxon>
        <taxon>Craniata</taxon>
        <taxon>Vertebrata</taxon>
        <taxon>Euteleostomi</taxon>
        <taxon>Actinopterygii</taxon>
        <taxon>Neopterygii</taxon>
        <taxon>Teleostei</taxon>
        <taxon>Ostariophysi</taxon>
        <taxon>Siluriformes</taxon>
        <taxon>Siluridae</taxon>
        <taxon>Silurus</taxon>
    </lineage>
</organism>
<feature type="domain" description="Fibronectin type-III" evidence="11">
    <location>
        <begin position="614"/>
        <end position="709"/>
    </location>
</feature>
<evidence type="ECO:0000256" key="2">
    <source>
        <dbReference type="ARBA" id="ARBA00022475"/>
    </source>
</evidence>
<dbReference type="InterPro" id="IPR007110">
    <property type="entry name" value="Ig-like_dom"/>
</dbReference>
<dbReference type="SMART" id="SM00408">
    <property type="entry name" value="IGc2"/>
    <property type="match status" value="4"/>
</dbReference>
<keyword evidence="9" id="KW-1133">Transmembrane helix</keyword>
<feature type="region of interest" description="Disordered" evidence="8">
    <location>
        <begin position="1326"/>
        <end position="1463"/>
    </location>
</feature>
<feature type="domain" description="Ig-like" evidence="10">
    <location>
        <begin position="142"/>
        <end position="227"/>
    </location>
</feature>
<dbReference type="SUPFAM" id="SSF48726">
    <property type="entry name" value="Immunoglobulin"/>
    <property type="match status" value="5"/>
</dbReference>
<dbReference type="InterPro" id="IPR003599">
    <property type="entry name" value="Ig_sub"/>
</dbReference>
<dbReference type="InterPro" id="IPR013783">
    <property type="entry name" value="Ig-like_fold"/>
</dbReference>
<evidence type="ECO:0000256" key="1">
    <source>
        <dbReference type="ARBA" id="ARBA00004236"/>
    </source>
</evidence>
<dbReference type="GO" id="GO:0005886">
    <property type="term" value="C:plasma membrane"/>
    <property type="evidence" value="ECO:0007669"/>
    <property type="project" value="UniProtKB-SubCell"/>
</dbReference>
<dbReference type="GO" id="GO:0098609">
    <property type="term" value="P:cell-cell adhesion"/>
    <property type="evidence" value="ECO:0007669"/>
    <property type="project" value="TreeGrafter"/>
</dbReference>
<dbReference type="Pfam" id="PF13927">
    <property type="entry name" value="Ig_3"/>
    <property type="match status" value="3"/>
</dbReference>
<feature type="compositionally biased region" description="Polar residues" evidence="8">
    <location>
        <begin position="1328"/>
        <end position="1350"/>
    </location>
</feature>
<feature type="transmembrane region" description="Helical" evidence="9">
    <location>
        <begin position="726"/>
        <end position="752"/>
    </location>
</feature>
<feature type="domain" description="Ig-like" evidence="10">
    <location>
        <begin position="10"/>
        <end position="132"/>
    </location>
</feature>
<dbReference type="PROSITE" id="PS50853">
    <property type="entry name" value="FN3"/>
    <property type="match status" value="2"/>
</dbReference>
<gene>
    <name evidence="12" type="ORF">HF521_001958</name>
</gene>
<feature type="compositionally biased region" description="Polar residues" evidence="8">
    <location>
        <begin position="1364"/>
        <end position="1373"/>
    </location>
</feature>
<dbReference type="Gene3D" id="2.60.40.10">
    <property type="entry name" value="Immunoglobulins"/>
    <property type="match status" value="7"/>
</dbReference>
<dbReference type="PROSITE" id="PS50835">
    <property type="entry name" value="IG_LIKE"/>
    <property type="match status" value="5"/>
</dbReference>
<protein>
    <recommendedName>
        <fullName evidence="14">Protein turtle homolog A-like</fullName>
    </recommendedName>
</protein>
<feature type="compositionally biased region" description="Basic and acidic residues" evidence="8">
    <location>
        <begin position="803"/>
        <end position="818"/>
    </location>
</feature>
<feature type="compositionally biased region" description="Basic and acidic residues" evidence="8">
    <location>
        <begin position="869"/>
        <end position="886"/>
    </location>
</feature>
<dbReference type="InterPro" id="IPR003598">
    <property type="entry name" value="Ig_sub2"/>
</dbReference>
<name>A0A8T0B5V8_SILME</name>
<keyword evidence="4 9" id="KW-0472">Membrane</keyword>
<dbReference type="InterPro" id="IPR003961">
    <property type="entry name" value="FN3_dom"/>
</dbReference>
<keyword evidence="13" id="KW-1185">Reference proteome</keyword>
<evidence type="ECO:0000256" key="7">
    <source>
        <dbReference type="ARBA" id="ARBA00023319"/>
    </source>
</evidence>
<evidence type="ECO:0000313" key="12">
    <source>
        <dbReference type="EMBL" id="KAF7700793.1"/>
    </source>
</evidence>
<keyword evidence="2" id="KW-1003">Cell membrane</keyword>
<feature type="domain" description="Ig-like" evidence="10">
    <location>
        <begin position="327"/>
        <end position="418"/>
    </location>
</feature>
<dbReference type="InterPro" id="IPR036179">
    <property type="entry name" value="Ig-like_dom_sf"/>
</dbReference>
<keyword evidence="7" id="KW-0393">Immunoglobulin domain</keyword>
<evidence type="ECO:0000256" key="9">
    <source>
        <dbReference type="SAM" id="Phobius"/>
    </source>
</evidence>
<feature type="compositionally biased region" description="Basic and acidic residues" evidence="8">
    <location>
        <begin position="762"/>
        <end position="773"/>
    </location>
</feature>
<reference evidence="12" key="1">
    <citation type="submission" date="2020-08" db="EMBL/GenBank/DDBJ databases">
        <title>Chromosome-level assembly of Southern catfish (Silurus meridionalis) provides insights into visual adaptation to the nocturnal and benthic lifestyles.</title>
        <authorList>
            <person name="Zhang Y."/>
            <person name="Wang D."/>
            <person name="Peng Z."/>
        </authorList>
    </citation>
    <scope>NUCLEOTIDE SEQUENCE</scope>
    <source>
        <strain evidence="12">SWU-2019-XX</strain>
        <tissue evidence="12">Muscle</tissue>
    </source>
</reference>
<keyword evidence="5" id="KW-1015">Disulfide bond</keyword>
<dbReference type="Proteomes" id="UP000606274">
    <property type="component" value="Unassembled WGS sequence"/>
</dbReference>
<dbReference type="PANTHER" id="PTHR44170">
    <property type="entry name" value="PROTEIN SIDEKICK"/>
    <property type="match status" value="1"/>
</dbReference>
<evidence type="ECO:0000256" key="6">
    <source>
        <dbReference type="ARBA" id="ARBA00023180"/>
    </source>
</evidence>
<evidence type="ECO:0000313" key="13">
    <source>
        <dbReference type="Proteomes" id="UP000606274"/>
    </source>
</evidence>
<comment type="caution">
    <text evidence="12">The sequence shown here is derived from an EMBL/GenBank/DDBJ whole genome shotgun (WGS) entry which is preliminary data.</text>
</comment>
<dbReference type="FunFam" id="2.60.40.10:FF:000005">
    <property type="entry name" value="Neuronal cell adhesion molecule"/>
    <property type="match status" value="1"/>
</dbReference>
<feature type="domain" description="Fibronectin type-III" evidence="11">
    <location>
        <begin position="513"/>
        <end position="610"/>
    </location>
</feature>
<feature type="domain" description="Ig-like" evidence="10">
    <location>
        <begin position="231"/>
        <end position="323"/>
    </location>
</feature>
<feature type="region of interest" description="Disordered" evidence="8">
    <location>
        <begin position="1116"/>
        <end position="1159"/>
    </location>
</feature>
<feature type="compositionally biased region" description="Polar residues" evidence="8">
    <location>
        <begin position="819"/>
        <end position="828"/>
    </location>
</feature>
<keyword evidence="3" id="KW-0677">Repeat</keyword>
<evidence type="ECO:0000256" key="5">
    <source>
        <dbReference type="ARBA" id="ARBA00023157"/>
    </source>
</evidence>
<dbReference type="Pfam" id="PF07686">
    <property type="entry name" value="V-set"/>
    <property type="match status" value="1"/>
</dbReference>
<keyword evidence="6" id="KW-0325">Glycoprotein</keyword>
<evidence type="ECO:0008006" key="14">
    <source>
        <dbReference type="Google" id="ProtNLM"/>
    </source>
</evidence>
<feature type="compositionally biased region" description="Low complexity" evidence="8">
    <location>
        <begin position="1428"/>
        <end position="1439"/>
    </location>
</feature>
<evidence type="ECO:0000259" key="11">
    <source>
        <dbReference type="PROSITE" id="PS50853"/>
    </source>
</evidence>
<dbReference type="Pfam" id="PF00041">
    <property type="entry name" value="fn3"/>
    <property type="match status" value="1"/>
</dbReference>
<dbReference type="InterPro" id="IPR036116">
    <property type="entry name" value="FN3_sf"/>
</dbReference>
<proteinExistence type="predicted"/>
<evidence type="ECO:0000256" key="8">
    <source>
        <dbReference type="SAM" id="MobiDB-lite"/>
    </source>
</evidence>
<evidence type="ECO:0000259" key="10">
    <source>
        <dbReference type="PROSITE" id="PS50835"/>
    </source>
</evidence>
<dbReference type="PANTHER" id="PTHR44170:SF48">
    <property type="entry name" value="PROTEIN TURTLE HOMOLOG A"/>
    <property type="match status" value="1"/>
</dbReference>